<dbReference type="AlphaFoldDB" id="A0A8J4R574"/>
<comment type="caution">
    <text evidence="2">The sequence shown here is derived from an EMBL/GenBank/DDBJ whole genome shotgun (WGS) entry which is preliminary data.</text>
</comment>
<evidence type="ECO:0000313" key="3">
    <source>
        <dbReference type="Proteomes" id="UP000737018"/>
    </source>
</evidence>
<dbReference type="EMBL" id="JRKL02002252">
    <property type="protein sequence ID" value="KAF3959769.1"/>
    <property type="molecule type" value="Genomic_DNA"/>
</dbReference>
<dbReference type="Proteomes" id="UP000737018">
    <property type="component" value="Unassembled WGS sequence"/>
</dbReference>
<evidence type="ECO:0000256" key="1">
    <source>
        <dbReference type="SAM" id="MobiDB-lite"/>
    </source>
</evidence>
<keyword evidence="3" id="KW-1185">Reference proteome</keyword>
<feature type="region of interest" description="Disordered" evidence="1">
    <location>
        <begin position="1"/>
        <end position="20"/>
    </location>
</feature>
<feature type="non-terminal residue" evidence="2">
    <location>
        <position position="35"/>
    </location>
</feature>
<proteinExistence type="predicted"/>
<evidence type="ECO:0000313" key="2">
    <source>
        <dbReference type="EMBL" id="KAF3959769.1"/>
    </source>
</evidence>
<protein>
    <submittedName>
        <fullName evidence="2">Uncharacterized protein</fullName>
    </submittedName>
</protein>
<accession>A0A8J4R574</accession>
<gene>
    <name evidence="2" type="ORF">CMV_015446</name>
</gene>
<sequence length="35" mass="3816">MLALRALSAPDQKYGVPKRCDADLEKSAEAPRFAP</sequence>
<reference evidence="2" key="1">
    <citation type="submission" date="2020-03" db="EMBL/GenBank/DDBJ databases">
        <title>Castanea mollissima Vanexum genome sequencing.</title>
        <authorList>
            <person name="Staton M."/>
        </authorList>
    </citation>
    <scope>NUCLEOTIDE SEQUENCE</scope>
    <source>
        <tissue evidence="2">Leaf</tissue>
    </source>
</reference>
<name>A0A8J4R574_9ROSI</name>
<organism evidence="2 3">
    <name type="scientific">Castanea mollissima</name>
    <name type="common">Chinese chestnut</name>
    <dbReference type="NCBI Taxonomy" id="60419"/>
    <lineage>
        <taxon>Eukaryota</taxon>
        <taxon>Viridiplantae</taxon>
        <taxon>Streptophyta</taxon>
        <taxon>Embryophyta</taxon>
        <taxon>Tracheophyta</taxon>
        <taxon>Spermatophyta</taxon>
        <taxon>Magnoliopsida</taxon>
        <taxon>eudicotyledons</taxon>
        <taxon>Gunneridae</taxon>
        <taxon>Pentapetalae</taxon>
        <taxon>rosids</taxon>
        <taxon>fabids</taxon>
        <taxon>Fagales</taxon>
        <taxon>Fagaceae</taxon>
        <taxon>Castanea</taxon>
    </lineage>
</organism>